<dbReference type="Proteomes" id="UP000597853">
    <property type="component" value="Unassembled WGS sequence"/>
</dbReference>
<protein>
    <recommendedName>
        <fullName evidence="3">KOW domain-containing protein</fullName>
    </recommendedName>
</protein>
<organism evidence="1 2">
    <name type="scientific">Streptomyces pseudogriseolus</name>
    <name type="common">Streptomyces gancidicus</name>
    <name type="synonym">Streptomyces rubiginosus</name>
    <dbReference type="NCBI Taxonomy" id="36817"/>
    <lineage>
        <taxon>Bacteria</taxon>
        <taxon>Bacillati</taxon>
        <taxon>Actinomycetota</taxon>
        <taxon>Actinomycetes</taxon>
        <taxon>Kitasatosporales</taxon>
        <taxon>Streptomycetaceae</taxon>
        <taxon>Streptomyces</taxon>
        <taxon>Streptomyces pseudogriseolus group</taxon>
    </lineage>
</organism>
<dbReference type="EMBL" id="BMTX01000034">
    <property type="protein sequence ID" value="GGS75246.1"/>
    <property type="molecule type" value="Genomic_DNA"/>
</dbReference>
<reference evidence="2" key="1">
    <citation type="journal article" date="2019" name="Int. J. Syst. Evol. Microbiol.">
        <title>The Global Catalogue of Microorganisms (GCM) 10K type strain sequencing project: providing services to taxonomists for standard genome sequencing and annotation.</title>
        <authorList>
            <consortium name="The Broad Institute Genomics Platform"/>
            <consortium name="The Broad Institute Genome Sequencing Center for Infectious Disease"/>
            <person name="Wu L."/>
            <person name="Ma J."/>
        </authorList>
    </citation>
    <scope>NUCLEOTIDE SEQUENCE [LARGE SCALE GENOMIC DNA]</scope>
    <source>
        <strain evidence="2">JCM 4416</strain>
    </source>
</reference>
<evidence type="ECO:0000313" key="1">
    <source>
        <dbReference type="EMBL" id="GGS75246.1"/>
    </source>
</evidence>
<evidence type="ECO:0008006" key="3">
    <source>
        <dbReference type="Google" id="ProtNLM"/>
    </source>
</evidence>
<proteinExistence type="predicted"/>
<accession>A0ABQ2TKM9</accession>
<sequence length="128" mass="13536">MLGSGRTLRSFKVGDKVTVRGPSDRPLYHHGSHGTVVTIGTKRVHVRIDKAAFESHDGKVANFLPGDLEPGHVGTPRNSDRMNDAFTALKLAAGTDLVAVAMGAGVITAEQGEQGEQIKAAWVSHLQG</sequence>
<name>A0ABQ2TKM9_STREZ</name>
<keyword evidence="2" id="KW-1185">Reference proteome</keyword>
<comment type="caution">
    <text evidence="1">The sequence shown here is derived from an EMBL/GenBank/DDBJ whole genome shotgun (WGS) entry which is preliminary data.</text>
</comment>
<evidence type="ECO:0000313" key="2">
    <source>
        <dbReference type="Proteomes" id="UP000597853"/>
    </source>
</evidence>
<gene>
    <name evidence="1" type="ORF">GCM10010285_62240</name>
</gene>